<dbReference type="PROSITE" id="PS50076">
    <property type="entry name" value="DNAJ_2"/>
    <property type="match status" value="1"/>
</dbReference>
<keyword evidence="5" id="KW-1185">Reference proteome</keyword>
<organism evidence="4 5">
    <name type="scientific">Eimeria praecox</name>
    <dbReference type="NCBI Taxonomy" id="51316"/>
    <lineage>
        <taxon>Eukaryota</taxon>
        <taxon>Sar</taxon>
        <taxon>Alveolata</taxon>
        <taxon>Apicomplexa</taxon>
        <taxon>Conoidasida</taxon>
        <taxon>Coccidia</taxon>
        <taxon>Eucoccidiorida</taxon>
        <taxon>Eimeriorina</taxon>
        <taxon>Eimeriidae</taxon>
        <taxon>Eimeria</taxon>
    </lineage>
</organism>
<feature type="region of interest" description="Disordered" evidence="2">
    <location>
        <begin position="1498"/>
        <end position="1554"/>
    </location>
</feature>
<feature type="compositionally biased region" description="Basic and acidic residues" evidence="2">
    <location>
        <begin position="1524"/>
        <end position="1537"/>
    </location>
</feature>
<reference evidence="4" key="1">
    <citation type="submission" date="2013-10" db="EMBL/GenBank/DDBJ databases">
        <title>Genomic analysis of the causative agents of coccidiosis in chickens.</title>
        <authorList>
            <person name="Reid A.J."/>
            <person name="Blake D."/>
            <person name="Billington K."/>
            <person name="Browne H."/>
            <person name="Dunn M."/>
            <person name="Hung S."/>
            <person name="Kawahara F."/>
            <person name="Miranda-Saavedra D."/>
            <person name="Mourier T."/>
            <person name="Nagra H."/>
            <person name="Otto T.D."/>
            <person name="Rawlings N."/>
            <person name="Sanchez A."/>
            <person name="Sanders M."/>
            <person name="Subramaniam C."/>
            <person name="Tay Y."/>
            <person name="Dear P."/>
            <person name="Doerig C."/>
            <person name="Gruber A."/>
            <person name="Parkinson J."/>
            <person name="Shirley M."/>
            <person name="Wan K.L."/>
            <person name="Berriman M."/>
            <person name="Tomley F."/>
            <person name="Pain A."/>
        </authorList>
    </citation>
    <scope>NUCLEOTIDE SEQUENCE [LARGE SCALE GENOMIC DNA]</scope>
    <source>
        <strain evidence="4">Houghton</strain>
    </source>
</reference>
<feature type="region of interest" description="Disordered" evidence="2">
    <location>
        <begin position="174"/>
        <end position="239"/>
    </location>
</feature>
<evidence type="ECO:0000256" key="2">
    <source>
        <dbReference type="SAM" id="MobiDB-lite"/>
    </source>
</evidence>
<feature type="region of interest" description="Disordered" evidence="2">
    <location>
        <begin position="861"/>
        <end position="915"/>
    </location>
</feature>
<dbReference type="SUPFAM" id="SSF46565">
    <property type="entry name" value="Chaperone J-domain"/>
    <property type="match status" value="1"/>
</dbReference>
<feature type="compositionally biased region" description="Polar residues" evidence="2">
    <location>
        <begin position="1036"/>
        <end position="1047"/>
    </location>
</feature>
<feature type="compositionally biased region" description="Polar residues" evidence="2">
    <location>
        <begin position="1171"/>
        <end position="1188"/>
    </location>
</feature>
<dbReference type="Pfam" id="PF00226">
    <property type="entry name" value="DnaJ"/>
    <property type="match status" value="1"/>
</dbReference>
<gene>
    <name evidence="4" type="ORF">EPH_0036680</name>
</gene>
<proteinExistence type="predicted"/>
<dbReference type="SMART" id="SM00271">
    <property type="entry name" value="DnaJ"/>
    <property type="match status" value="1"/>
</dbReference>
<feature type="compositionally biased region" description="Low complexity" evidence="2">
    <location>
        <begin position="1229"/>
        <end position="1244"/>
    </location>
</feature>
<feature type="compositionally biased region" description="Basic and acidic residues" evidence="2">
    <location>
        <begin position="896"/>
        <end position="911"/>
    </location>
</feature>
<feature type="compositionally biased region" description="Basic and acidic residues" evidence="2">
    <location>
        <begin position="1308"/>
        <end position="1322"/>
    </location>
</feature>
<evidence type="ECO:0000313" key="5">
    <source>
        <dbReference type="Proteomes" id="UP000018201"/>
    </source>
</evidence>
<reference evidence="4" key="2">
    <citation type="submission" date="2013-10" db="EMBL/GenBank/DDBJ databases">
        <authorList>
            <person name="Aslett M."/>
        </authorList>
    </citation>
    <scope>NUCLEOTIDE SEQUENCE [LARGE SCALE GENOMIC DNA]</scope>
    <source>
        <strain evidence="4">Houghton</strain>
    </source>
</reference>
<feature type="compositionally biased region" description="Low complexity" evidence="2">
    <location>
        <begin position="1417"/>
        <end position="1427"/>
    </location>
</feature>
<dbReference type="Gene3D" id="1.25.40.10">
    <property type="entry name" value="Tetratricopeptide repeat domain"/>
    <property type="match status" value="1"/>
</dbReference>
<feature type="compositionally biased region" description="Low complexity" evidence="2">
    <location>
        <begin position="869"/>
        <end position="895"/>
    </location>
</feature>
<evidence type="ECO:0000256" key="1">
    <source>
        <dbReference type="SAM" id="Coils"/>
    </source>
</evidence>
<feature type="region of interest" description="Disordered" evidence="2">
    <location>
        <begin position="1263"/>
        <end position="1479"/>
    </location>
</feature>
<dbReference type="VEuPathDB" id="ToxoDB:EPH_0036680"/>
<feature type="compositionally biased region" description="Low complexity" evidence="2">
    <location>
        <begin position="998"/>
        <end position="1018"/>
    </location>
</feature>
<evidence type="ECO:0000259" key="3">
    <source>
        <dbReference type="PROSITE" id="PS50076"/>
    </source>
</evidence>
<dbReference type="PANTHER" id="PTHR45615">
    <property type="entry name" value="MYOSIN HEAVY CHAIN, NON-MUSCLE"/>
    <property type="match status" value="1"/>
</dbReference>
<feature type="region of interest" description="Disordered" evidence="2">
    <location>
        <begin position="1928"/>
        <end position="1995"/>
    </location>
</feature>
<sequence length="1995" mass="216229">MRDAVHQGESEEDSDSTHASADAARLHAVARRIQLREHASRQQQLQLHKQLQQQQQLLQQQQQQLHQQDALLRHQEQLLRQQEQQLASRETEAGLLLRQVSLLQQQLEERADRLAAAEGNYLDVTASLQQLQQRVALGDEARLLVEEVRQQQQQDTQHLYAEVRRLRRQLSHRMQLSLSSEEKDRCGMSSREKEADLEKDSAHGGACSESPAQQVAARGGHQQPPSGGLSLPPRRTEGEPLDIYTATGPWCCAEAAEAASCTAWGCSACCCCSSDDQHEAVVGDLRAALHSCRCVMENRVSGETEPSSAAASGAAALAVREALHRCPAAGADPEIVGILLERLRAESMQIRVYSQQRHAASSSMTASNTELQLQHQGGLASIDESMEREAYEVLGTALSDEVLLPLLAVQNISSLLRLKQQGVLLANSRWLQLLKDTVGSKFLEGSCCRSGGDKNSTTGLMHGKKALGASPQGNLTDNGAVTPAGSWDTRGEHRQHVLLQLLLRGSGGVAAAAGLLRHGAAPLSLYAATLTDRDSGNNVFHLICLRNLPQLFGTLSLTSLPCELLYAQNRQGKTPADLLPLLLPPHLQELNELQKAAAAGEMQQRADFQEGISGVSCNLRAWRSVVFEYAAKASSLYRQHRNEAALALYTEALKLQQRLLEKQQQLDEVTGGVSSSNLSLMENTAKLAFNKGRSALRLGRWICSLQSCSLCLSMTPNYKAAYETAAEACEWLLDFEGALNFMQLMRQHCPDSFAAEHYQKRRLYEAQLQASSFQVLGIERGAPKAAVNRAFRRMSILWHPDKASALSEDLRLRHENHFKRLNEARITLLDAESYARQLLLPIQPLYRHPELLVVAKPVQQSTPSPTLVQPEQLTTEQQQQHDTQQQNDQQQGQDSRQQEADETEPRLEKLQQQRQQLLRSIGSLQRQQHELQRELEEHQAAAAQQSSWNSTSNSLRWHELQKLQQQQQNKQRRLIECETEIDQWLHRKQQQHHEDQQHQLSQQPQQPDESQHQNQQQQRGESQSTETEKVEGCAGENQTYSSTASHRCEWQQTQQRIPGNCEEETPSAAPSCQTAAQAFHQSVYCVSPSVAAAADVINEAAAAALSGRDQTKPEGDSPSWDSATSSDSDTDAAKPHTVFEGYGHVGGNNSSGFPTATTAVPTPPPLRREANASTQQRRSSSEIPPSRTSPREVTGAANAGRARDYSGAGVSRLPGRCGSRASSAGPQIRTGEATRTATTAAPAATARRSLTTCIYSTAPRHAAGAAELGKATQPKRNTAYWEETDSSSKSSTSDSSSCSSSSSGSNSEGEKGTTDRGTDRQWTEANVFGRGKLAAAATGAAAANTAGAGTPAVSGSAAKSSVQPRQQQLPSPPPRRVAATQGVRKDGSRSSSAGSGGCKTRGTSGRRRFVRTRGYLQQQQGAPQQQRHGQHKHQEQPQRRQQLWRGAVSGNEAAGGAYQTETTNVTVAGGPSSDVTPQATKAAAAAWLLPPNFPEPFGAEGCPLQHQADNLGHASGHAPQQQQEQRKPHCDHPDPESVLHAVGHQQSEGAREQTLVDSPALLPQSLDAHRLRQQRLQQDIQQQHMLHRELQQQREMQAAAQADRRQLLFPDEDLLTFPASAEATEAGRPVVSGETVATAGRSVPATQAEEPSAPPDGRWANFEENLQPSPDKGQPQRNPRWPVPPQCRNAVAEAGSCPAHSALHFRRGQESAIPAEGNPAEICGGGQGTYNPEMQQPRSASAGGAASAGESCGSNASNLSPGRTGRRGSTSGRNSSSNSEAEDPADPLRASGQWRSPIYSQQKRHLPQQEQEHLYRSVAQDTFPQQIPPEADAAGPSHWGMAAPQRSSVPPLGCSSVGVNDSAPLRRGTATATPTRLFPHYDPADVDMQRSTRGVSFSGSHETSCSAPSGGGGGATAALCEGHSANAGDACRQLSPRGDASSALGGSGAPVRSESRQVGEVPPVLGSWQHLRTRGSLPQTRENVLLHSPSRSQRM</sequence>
<feature type="compositionally biased region" description="Low complexity" evidence="2">
    <location>
        <begin position="1739"/>
        <end position="1757"/>
    </location>
</feature>
<name>U6GNF7_9EIME</name>
<feature type="region of interest" description="Disordered" evidence="2">
    <location>
        <begin position="1715"/>
        <end position="1792"/>
    </location>
</feature>
<dbReference type="CDD" id="cd06257">
    <property type="entry name" value="DnaJ"/>
    <property type="match status" value="1"/>
</dbReference>
<feature type="region of interest" description="Disordered" evidence="2">
    <location>
        <begin position="986"/>
        <end position="1047"/>
    </location>
</feature>
<dbReference type="EMBL" id="HG692143">
    <property type="protein sequence ID" value="CDI81751.1"/>
    <property type="molecule type" value="Genomic_DNA"/>
</dbReference>
<protein>
    <submittedName>
        <fullName evidence="4">DnaJ domain-containing protein, putative</fullName>
    </submittedName>
</protein>
<feature type="region of interest" description="Disordered" evidence="2">
    <location>
        <begin position="1104"/>
        <end position="1244"/>
    </location>
</feature>
<feature type="compositionally biased region" description="Basic and acidic residues" evidence="2">
    <location>
        <begin position="180"/>
        <end position="202"/>
    </location>
</feature>
<feature type="compositionally biased region" description="Low complexity" evidence="2">
    <location>
        <begin position="1360"/>
        <end position="1369"/>
    </location>
</feature>
<accession>U6GNF7</accession>
<dbReference type="OrthoDB" id="445556at2759"/>
<keyword evidence="1" id="KW-0175">Coiled coil</keyword>
<feature type="compositionally biased region" description="Low complexity" evidence="2">
    <location>
        <begin position="1767"/>
        <end position="1779"/>
    </location>
</feature>
<feature type="domain" description="J" evidence="3">
    <location>
        <begin position="771"/>
        <end position="833"/>
    </location>
</feature>
<dbReference type="SUPFAM" id="SSF48452">
    <property type="entry name" value="TPR-like"/>
    <property type="match status" value="1"/>
</dbReference>
<evidence type="ECO:0000313" key="4">
    <source>
        <dbReference type="EMBL" id="CDI81751.1"/>
    </source>
</evidence>
<feature type="region of interest" description="Disordered" evidence="2">
    <location>
        <begin position="929"/>
        <end position="953"/>
    </location>
</feature>
<dbReference type="PANTHER" id="PTHR45615:SF63">
    <property type="entry name" value="CHROMOSOME UNDETERMINED SCAFFOLD_10, WHOLE GENOME SHOTGUN SEQUENCE"/>
    <property type="match status" value="1"/>
</dbReference>
<feature type="compositionally biased region" description="Low complexity" evidence="2">
    <location>
        <begin position="1287"/>
        <end position="1307"/>
    </location>
</feature>
<feature type="region of interest" description="Disordered" evidence="2">
    <location>
        <begin position="1620"/>
        <end position="1687"/>
    </location>
</feature>
<feature type="compositionally biased region" description="Low complexity" evidence="2">
    <location>
        <begin position="1116"/>
        <end position="1127"/>
    </location>
</feature>
<dbReference type="InterPro" id="IPR001623">
    <property type="entry name" value="DnaJ_domain"/>
</dbReference>
<dbReference type="InterPro" id="IPR011990">
    <property type="entry name" value="TPR-like_helical_dom_sf"/>
</dbReference>
<dbReference type="InterPro" id="IPR036869">
    <property type="entry name" value="J_dom_sf"/>
</dbReference>
<feature type="region of interest" description="Disordered" evidence="2">
    <location>
        <begin position="1826"/>
        <end position="1886"/>
    </location>
</feature>
<feature type="compositionally biased region" description="Basic and acidic residues" evidence="2">
    <location>
        <begin position="929"/>
        <end position="939"/>
    </location>
</feature>
<dbReference type="Gene3D" id="1.10.287.110">
    <property type="entry name" value="DnaJ domain"/>
    <property type="match status" value="1"/>
</dbReference>
<feature type="compositionally biased region" description="Low complexity" evidence="2">
    <location>
        <begin position="1334"/>
        <end position="1352"/>
    </location>
</feature>
<feature type="coiled-coil region" evidence="1">
    <location>
        <begin position="41"/>
        <end position="169"/>
    </location>
</feature>
<feature type="compositionally biased region" description="Polar residues" evidence="2">
    <location>
        <begin position="1729"/>
        <end position="1738"/>
    </location>
</feature>
<dbReference type="Proteomes" id="UP000018201">
    <property type="component" value="Unassembled WGS sequence"/>
</dbReference>
<feature type="region of interest" description="Disordered" evidence="2">
    <location>
        <begin position="1"/>
        <end position="22"/>
    </location>
</feature>